<sequence>MRASLLEEWCSIPPDTQYRTVDRAIHAVKSLCSLLDEVETPAIAGAVKRVRHEASVPQLNIMSSSVLLYAAPRLSYDDLKSAQVNEVTPALEDALAQLTSALYELVKLYLRSFCPVTTQNAECEPGEGSDSREASGTTEHLRLTLFTVHGITNAWVSR</sequence>
<reference evidence="1" key="1">
    <citation type="journal article" date="2023" name="Science">
        <title>Genome structures resolve the early diversification of teleost fishes.</title>
        <authorList>
            <person name="Parey E."/>
            <person name="Louis A."/>
            <person name="Montfort J."/>
            <person name="Bouchez O."/>
            <person name="Roques C."/>
            <person name="Iampietro C."/>
            <person name="Lluch J."/>
            <person name="Castinel A."/>
            <person name="Donnadieu C."/>
            <person name="Desvignes T."/>
            <person name="Floi Bucao C."/>
            <person name="Jouanno E."/>
            <person name="Wen M."/>
            <person name="Mejri S."/>
            <person name="Dirks R."/>
            <person name="Jansen H."/>
            <person name="Henkel C."/>
            <person name="Chen W.J."/>
            <person name="Zahm M."/>
            <person name="Cabau C."/>
            <person name="Klopp C."/>
            <person name="Thompson A.W."/>
            <person name="Robinson-Rechavi M."/>
            <person name="Braasch I."/>
            <person name="Lecointre G."/>
            <person name="Bobe J."/>
            <person name="Postlethwait J.H."/>
            <person name="Berthelot C."/>
            <person name="Roest Crollius H."/>
            <person name="Guiguen Y."/>
        </authorList>
    </citation>
    <scope>NUCLEOTIDE SEQUENCE</scope>
    <source>
        <strain evidence="1">WJC10195</strain>
    </source>
</reference>
<organism evidence="1 2">
    <name type="scientific">Synaphobranchus kaupii</name>
    <name type="common">Kaup's arrowtooth eel</name>
    <dbReference type="NCBI Taxonomy" id="118154"/>
    <lineage>
        <taxon>Eukaryota</taxon>
        <taxon>Metazoa</taxon>
        <taxon>Chordata</taxon>
        <taxon>Craniata</taxon>
        <taxon>Vertebrata</taxon>
        <taxon>Euteleostomi</taxon>
        <taxon>Actinopterygii</taxon>
        <taxon>Neopterygii</taxon>
        <taxon>Teleostei</taxon>
        <taxon>Anguilliformes</taxon>
        <taxon>Synaphobranchidae</taxon>
        <taxon>Synaphobranchus</taxon>
    </lineage>
</organism>
<dbReference type="AlphaFoldDB" id="A0A9Q1IQ00"/>
<comment type="caution">
    <text evidence="1">The sequence shown here is derived from an EMBL/GenBank/DDBJ whole genome shotgun (WGS) entry which is preliminary data.</text>
</comment>
<evidence type="ECO:0000313" key="2">
    <source>
        <dbReference type="Proteomes" id="UP001152622"/>
    </source>
</evidence>
<gene>
    <name evidence="1" type="ORF">SKAU_G00274290</name>
</gene>
<dbReference type="Proteomes" id="UP001152622">
    <property type="component" value="Chromosome 10"/>
</dbReference>
<proteinExistence type="predicted"/>
<protein>
    <submittedName>
        <fullName evidence="1">Uncharacterized protein</fullName>
    </submittedName>
</protein>
<evidence type="ECO:0000313" key="1">
    <source>
        <dbReference type="EMBL" id="KAJ8348840.1"/>
    </source>
</evidence>
<keyword evidence="2" id="KW-1185">Reference proteome</keyword>
<dbReference type="EMBL" id="JAINUF010000010">
    <property type="protein sequence ID" value="KAJ8348840.1"/>
    <property type="molecule type" value="Genomic_DNA"/>
</dbReference>
<accession>A0A9Q1IQ00</accession>
<name>A0A9Q1IQ00_SYNKA</name>